<dbReference type="EMBL" id="AP027080">
    <property type="protein sequence ID" value="BDU73066.1"/>
    <property type="molecule type" value="Genomic_DNA"/>
</dbReference>
<organism evidence="5 6">
    <name type="scientific">Mesoterricola silvestris</name>
    <dbReference type="NCBI Taxonomy" id="2927979"/>
    <lineage>
        <taxon>Bacteria</taxon>
        <taxon>Pseudomonadati</taxon>
        <taxon>Acidobacteriota</taxon>
        <taxon>Holophagae</taxon>
        <taxon>Holophagales</taxon>
        <taxon>Holophagaceae</taxon>
        <taxon>Mesoterricola</taxon>
    </lineage>
</organism>
<keyword evidence="3 4" id="KW-0456">Lyase</keyword>
<reference evidence="6" key="1">
    <citation type="journal article" date="2023" name="Int. J. Syst. Evol. Microbiol.">
        <title>Mesoterricola silvestris gen. nov., sp. nov., Mesoterricola sediminis sp. nov., Geothrix oryzae sp. nov., Geothrix edaphica sp. nov., Geothrix rubra sp. nov., and Geothrix limicola sp. nov., six novel members of Acidobacteriota isolated from soils.</title>
        <authorList>
            <person name="Itoh H."/>
            <person name="Sugisawa Y."/>
            <person name="Mise K."/>
            <person name="Xu Z."/>
            <person name="Kuniyasu M."/>
            <person name="Ushijima N."/>
            <person name="Kawano K."/>
            <person name="Kobayashi E."/>
            <person name="Shiratori Y."/>
            <person name="Masuda Y."/>
            <person name="Senoo K."/>
        </authorList>
    </citation>
    <scope>NUCLEOTIDE SEQUENCE [LARGE SCALE GENOMIC DNA]</scope>
    <source>
        <strain evidence="6">W79</strain>
    </source>
</reference>
<dbReference type="AlphaFoldDB" id="A0AA48GWD7"/>
<sequence>MASTNPFRISIIDYLNAAPLNYGFKHGLGYEHFHLKFHVPSLCANQLKSGEVDAGLISSIEYLRIPKLKLVPGLCIASPKRVRSVVILSKVPPESIRTLALDTSSRTSVVLAQILLRERFGVDVRAVDMAPDQGAMLAQCDAALLIGDVAMRTRREGLIVLDLAEEWHAWTGLPFVFALWQVREDAARLDIPGGVGPFFHRSLEMGRENLPAIVDEAWRTIGWTKPELREYLTENISYSLGEAERESLALFFEKAVANGFAPENKPLAFL</sequence>
<comment type="function">
    <text evidence="4">Catalyzes the dehydration of chorismate into 3-[(1-carboxyvinyl)oxy]benzoate, a step in the biosynthesis of menaquinone (MK, vitamin K2).</text>
</comment>
<evidence type="ECO:0000256" key="2">
    <source>
        <dbReference type="ARBA" id="ARBA00022428"/>
    </source>
</evidence>
<accession>A0AA48GWD7</accession>
<name>A0AA48GWD7_9BACT</name>
<evidence type="ECO:0000256" key="4">
    <source>
        <dbReference type="HAMAP-Rule" id="MF_00995"/>
    </source>
</evidence>
<comment type="similarity">
    <text evidence="4">Belongs to the MqnA/MqnD family. MqnA subfamily.</text>
</comment>
<protein>
    <recommendedName>
        <fullName evidence="4">Chorismate dehydratase</fullName>
        <ecNumber evidence="4">4.2.1.151</ecNumber>
    </recommendedName>
    <alternativeName>
        <fullName evidence="4">Menaquinone biosynthetic enzyme MqnA</fullName>
    </alternativeName>
</protein>
<dbReference type="PANTHER" id="PTHR37690:SF1">
    <property type="entry name" value="CHORISMATE DEHYDRATASE"/>
    <property type="match status" value="1"/>
</dbReference>
<dbReference type="HAMAP" id="MF_00995">
    <property type="entry name" value="MqnA"/>
    <property type="match status" value="1"/>
</dbReference>
<dbReference type="SUPFAM" id="SSF53850">
    <property type="entry name" value="Periplasmic binding protein-like II"/>
    <property type="match status" value="1"/>
</dbReference>
<dbReference type="GO" id="GO:0009234">
    <property type="term" value="P:menaquinone biosynthetic process"/>
    <property type="evidence" value="ECO:0007669"/>
    <property type="project" value="UniProtKB-UniRule"/>
</dbReference>
<dbReference type="RefSeq" id="WP_316411709.1">
    <property type="nucleotide sequence ID" value="NZ_AP027080.1"/>
</dbReference>
<comment type="catalytic activity">
    <reaction evidence="4">
        <text>chorismate = 3-[(1-carboxyvinyl)-oxy]benzoate + H2O</text>
        <dbReference type="Rhea" id="RHEA:40051"/>
        <dbReference type="ChEBI" id="CHEBI:15377"/>
        <dbReference type="ChEBI" id="CHEBI:29748"/>
        <dbReference type="ChEBI" id="CHEBI:76981"/>
        <dbReference type="EC" id="4.2.1.151"/>
    </reaction>
</comment>
<keyword evidence="6" id="KW-1185">Reference proteome</keyword>
<evidence type="ECO:0000313" key="6">
    <source>
        <dbReference type="Proteomes" id="UP001238179"/>
    </source>
</evidence>
<gene>
    <name evidence="4 5" type="primary">mqnA</name>
    <name evidence="5" type="ORF">METEAL_22400</name>
</gene>
<dbReference type="GO" id="GO:0016836">
    <property type="term" value="F:hydro-lyase activity"/>
    <property type="evidence" value="ECO:0007669"/>
    <property type="project" value="UniProtKB-UniRule"/>
</dbReference>
<dbReference type="Pfam" id="PF02621">
    <property type="entry name" value="VitK2_biosynth"/>
    <property type="match status" value="1"/>
</dbReference>
<dbReference type="KEGG" id="msil:METEAL_22400"/>
<keyword evidence="2 4" id="KW-0474">Menaquinone biosynthesis</keyword>
<comment type="pathway">
    <text evidence="1 4">Quinol/quinone metabolism; menaquinone biosynthesis.</text>
</comment>
<dbReference type="EC" id="4.2.1.151" evidence="4"/>
<dbReference type="PANTHER" id="PTHR37690">
    <property type="entry name" value="CHORISMATE DEHYDRATASE"/>
    <property type="match status" value="1"/>
</dbReference>
<evidence type="ECO:0000313" key="5">
    <source>
        <dbReference type="EMBL" id="BDU73066.1"/>
    </source>
</evidence>
<dbReference type="InterPro" id="IPR003773">
    <property type="entry name" value="Menaquinone_biosynth"/>
</dbReference>
<dbReference type="Proteomes" id="UP001238179">
    <property type="component" value="Chromosome"/>
</dbReference>
<evidence type="ECO:0000256" key="1">
    <source>
        <dbReference type="ARBA" id="ARBA00004863"/>
    </source>
</evidence>
<dbReference type="InterPro" id="IPR030868">
    <property type="entry name" value="MqnA"/>
</dbReference>
<dbReference type="Gene3D" id="3.40.190.10">
    <property type="entry name" value="Periplasmic binding protein-like II"/>
    <property type="match status" value="2"/>
</dbReference>
<proteinExistence type="inferred from homology"/>
<evidence type="ECO:0000256" key="3">
    <source>
        <dbReference type="ARBA" id="ARBA00023239"/>
    </source>
</evidence>
<dbReference type="CDD" id="cd13634">
    <property type="entry name" value="PBP2_Sco4506"/>
    <property type="match status" value="1"/>
</dbReference>